<dbReference type="EMBL" id="AP014598">
    <property type="protein sequence ID" value="BAU19179.1"/>
    <property type="molecule type" value="Genomic_DNA"/>
</dbReference>
<dbReference type="Proteomes" id="UP000217431">
    <property type="component" value="Chromosome II"/>
</dbReference>
<dbReference type="RefSeq" id="WP_096409238.1">
    <property type="nucleotide sequence ID" value="NZ_AP014598.1"/>
</dbReference>
<reference evidence="1 2" key="1">
    <citation type="journal article" date="2016" name="DNA Res.">
        <title>The complete genome sequencing of Prevotella intermedia strain OMA14 and a subsequent fine-scale, intra-species genomic comparison reveal an unusual amplification of conjugative and mobile transposons and identify a novel Prevotella-lineage-specific repeat.</title>
        <authorList>
            <person name="Naito M."/>
            <person name="Ogura Y."/>
            <person name="Itoh T."/>
            <person name="Shoji M."/>
            <person name="Okamoto M."/>
            <person name="Hayashi T."/>
            <person name="Nakayama K."/>
        </authorList>
    </citation>
    <scope>NUCLEOTIDE SEQUENCE [LARGE SCALE GENOMIC DNA]</scope>
    <source>
        <strain evidence="1 2">OMA14</strain>
    </source>
</reference>
<evidence type="ECO:0000313" key="2">
    <source>
        <dbReference type="Proteomes" id="UP000217431"/>
    </source>
</evidence>
<evidence type="ECO:0008006" key="3">
    <source>
        <dbReference type="Google" id="ProtNLM"/>
    </source>
</evidence>
<name>A0A0S3UP29_PREIN</name>
<dbReference type="STRING" id="28131.BWX40_11390"/>
<evidence type="ECO:0000313" key="1">
    <source>
        <dbReference type="EMBL" id="BAU19179.1"/>
    </source>
</evidence>
<gene>
    <name evidence="1" type="ORF">PIOMA14_II_0675</name>
</gene>
<accession>A0A0S3UP29</accession>
<organism evidence="1 2">
    <name type="scientific">Prevotella intermedia</name>
    <dbReference type="NCBI Taxonomy" id="28131"/>
    <lineage>
        <taxon>Bacteria</taxon>
        <taxon>Pseudomonadati</taxon>
        <taxon>Bacteroidota</taxon>
        <taxon>Bacteroidia</taxon>
        <taxon>Bacteroidales</taxon>
        <taxon>Prevotellaceae</taxon>
        <taxon>Prevotella</taxon>
    </lineage>
</organism>
<dbReference type="NCBIfam" id="TIGR01200">
    <property type="entry name" value="GLPGLI"/>
    <property type="match status" value="1"/>
</dbReference>
<dbReference type="InterPro" id="IPR005901">
    <property type="entry name" value="GLPGLI"/>
</dbReference>
<dbReference type="Pfam" id="PF09697">
    <property type="entry name" value="Porph_ging"/>
    <property type="match status" value="1"/>
</dbReference>
<dbReference type="AlphaFoldDB" id="A0A0S3UP29"/>
<protein>
    <recommendedName>
        <fullName evidence="3">GLPGLI family protein</fullName>
    </recommendedName>
</protein>
<proteinExistence type="predicted"/>
<sequence length="290" mass="33538">MIQRMLLTTFVCLSATLSTYAKPKEGGKIDKVKYEITYRTKSITDTTKVDSLGNFIYSEENMRLEVGEQVSFFYSYSNALYEQQRIEMMNKGNFSVPNMRGGSIYWKLFKNFPTGKTTYVDNVFRDGFRVVEPIEQPQWELISDSTARILGYDCQMARCNYKGRQWFAWFTTDIPIDNGPWKLDGLPGLVLRAYDNSRHYIFDCVGLKQTDGTRDIVFDDCFNSYEETSMSNLQQLKANTTPMDIMNRSGKGVTFKVVSGNVHGKLTEAQQESMRKQMQKRQPQNPIERL</sequence>